<evidence type="ECO:0000313" key="1">
    <source>
        <dbReference type="EMBL" id="KAI0050166.1"/>
    </source>
</evidence>
<dbReference type="EMBL" id="MU275864">
    <property type="protein sequence ID" value="KAI0050166.1"/>
    <property type="molecule type" value="Genomic_DNA"/>
</dbReference>
<reference evidence="1" key="2">
    <citation type="journal article" date="2022" name="New Phytol.">
        <title>Evolutionary transition to the ectomycorrhizal habit in the genomes of a hyperdiverse lineage of mushroom-forming fungi.</title>
        <authorList>
            <person name="Looney B."/>
            <person name="Miyauchi S."/>
            <person name="Morin E."/>
            <person name="Drula E."/>
            <person name="Courty P.E."/>
            <person name="Kohler A."/>
            <person name="Kuo A."/>
            <person name="LaButti K."/>
            <person name="Pangilinan J."/>
            <person name="Lipzen A."/>
            <person name="Riley R."/>
            <person name="Andreopoulos W."/>
            <person name="He G."/>
            <person name="Johnson J."/>
            <person name="Nolan M."/>
            <person name="Tritt A."/>
            <person name="Barry K.W."/>
            <person name="Grigoriev I.V."/>
            <person name="Nagy L.G."/>
            <person name="Hibbett D."/>
            <person name="Henrissat B."/>
            <person name="Matheny P.B."/>
            <person name="Labbe J."/>
            <person name="Martin F.M."/>
        </authorList>
    </citation>
    <scope>NUCLEOTIDE SEQUENCE</scope>
    <source>
        <strain evidence="1">FP105234-sp</strain>
    </source>
</reference>
<dbReference type="Proteomes" id="UP000814033">
    <property type="component" value="Unassembled WGS sequence"/>
</dbReference>
<gene>
    <name evidence="1" type="ORF">FA95DRAFT_1487771</name>
</gene>
<evidence type="ECO:0000313" key="2">
    <source>
        <dbReference type="Proteomes" id="UP000814033"/>
    </source>
</evidence>
<comment type="caution">
    <text evidence="1">The sequence shown here is derived from an EMBL/GenBank/DDBJ whole genome shotgun (WGS) entry which is preliminary data.</text>
</comment>
<reference evidence="1" key="1">
    <citation type="submission" date="2021-02" db="EMBL/GenBank/DDBJ databases">
        <authorList>
            <consortium name="DOE Joint Genome Institute"/>
            <person name="Ahrendt S."/>
            <person name="Looney B.P."/>
            <person name="Miyauchi S."/>
            <person name="Morin E."/>
            <person name="Drula E."/>
            <person name="Courty P.E."/>
            <person name="Chicoki N."/>
            <person name="Fauchery L."/>
            <person name="Kohler A."/>
            <person name="Kuo A."/>
            <person name="Labutti K."/>
            <person name="Pangilinan J."/>
            <person name="Lipzen A."/>
            <person name="Riley R."/>
            <person name="Andreopoulos W."/>
            <person name="He G."/>
            <person name="Johnson J."/>
            <person name="Barry K.W."/>
            <person name="Grigoriev I.V."/>
            <person name="Nagy L."/>
            <person name="Hibbett D."/>
            <person name="Henrissat B."/>
            <person name="Matheny P.B."/>
            <person name="Labbe J."/>
            <person name="Martin F."/>
        </authorList>
    </citation>
    <scope>NUCLEOTIDE SEQUENCE</scope>
    <source>
        <strain evidence="1">FP105234-sp</strain>
    </source>
</reference>
<protein>
    <submittedName>
        <fullName evidence="1">Uncharacterized protein</fullName>
    </submittedName>
</protein>
<keyword evidence="2" id="KW-1185">Reference proteome</keyword>
<proteinExistence type="predicted"/>
<sequence length="629" mass="66524">MHLDHLLARQDNCISCPASPPPCNCQANEHCVQLARSCTACSTFQCLANTSAKSGKGGVSAGAVAGAVVGALILLGLGVAAYWWWRRRALKSIPEPEPEVKDVPAPADTVLSRPNPNEKPPSVIVPPQESSVRVYGNGNSVIDLDPSSHGSTTPSRRYSIASNPFADAQSIQTTSTGSQSTNVIPIALVPPGTVSPVSPRSPVSHDVPLPPARPARGPDDHLNMEHVNFSSDSAFGQGSSIISDMSGASNRHSYLTEASFASDVLTEAPTIVTQSQRQVLGVVKAEVVLTPSTPPASATSSRMPVRSPLAASSFGPQDVLVEADESQTLQIHNDPFSDDRSHATSPGVRSSMATMGTGISDASSSMWATQEHPWNNATNTNERPMSTYTQAASVIGADIMDATRVHLGFAQPTSASIVPATPLSSSVGSTANRGFYRMTNGRLVSPPSTSSVRANVLEKQQERAMAEVQAAKSPDADASHRMSMSTMASGMSTRADSILESFTFVPPSPISNRPIRTPPRSPLMQETHNNPYTVNQTADTLPRQDHRTLRMSSGSQLSSMTTGLGSFPFQIDHGAQQEPQLPSPPTTGGRQRASLDTLALTSDLSSYPLGFDRPSQESFAAFQKAAKKL</sequence>
<organism evidence="1 2">
    <name type="scientific">Auriscalpium vulgare</name>
    <dbReference type="NCBI Taxonomy" id="40419"/>
    <lineage>
        <taxon>Eukaryota</taxon>
        <taxon>Fungi</taxon>
        <taxon>Dikarya</taxon>
        <taxon>Basidiomycota</taxon>
        <taxon>Agaricomycotina</taxon>
        <taxon>Agaricomycetes</taxon>
        <taxon>Russulales</taxon>
        <taxon>Auriscalpiaceae</taxon>
        <taxon>Auriscalpium</taxon>
    </lineage>
</organism>
<name>A0ACB8S277_9AGAM</name>
<accession>A0ACB8S277</accession>